<dbReference type="Proteomes" id="UP001518925">
    <property type="component" value="Unassembled WGS sequence"/>
</dbReference>
<keyword evidence="2" id="KW-1185">Reference proteome</keyword>
<organism evidence="1 2">
    <name type="scientific">Bacillus suaedaesalsae</name>
    <dbReference type="NCBI Taxonomy" id="2810349"/>
    <lineage>
        <taxon>Bacteria</taxon>
        <taxon>Bacillati</taxon>
        <taxon>Bacillota</taxon>
        <taxon>Bacilli</taxon>
        <taxon>Bacillales</taxon>
        <taxon>Bacillaceae</taxon>
        <taxon>Bacillus</taxon>
    </lineage>
</organism>
<sequence length="106" mass="12164">MKNLKVIGVIAIIGIIAMLESPMMAIDQFTVDYYESVPVGGNMENEVVSNENMTLEKELISKDIIDGYVVETYQEFEVYRDQKGEVVRSIPTSKYDYLRYLITKPE</sequence>
<name>A0ABS2DK25_9BACI</name>
<evidence type="ECO:0008006" key="3">
    <source>
        <dbReference type="Google" id="ProtNLM"/>
    </source>
</evidence>
<accession>A0ABS2DK25</accession>
<proteinExistence type="predicted"/>
<reference evidence="1 2" key="1">
    <citation type="submission" date="2021-02" db="EMBL/GenBank/DDBJ databases">
        <title>Bacillus sp. RD4P76, an endophyte from a halophyte.</title>
        <authorList>
            <person name="Sun J.-Q."/>
        </authorList>
    </citation>
    <scope>NUCLEOTIDE SEQUENCE [LARGE SCALE GENOMIC DNA]</scope>
    <source>
        <strain evidence="1 2">RD4P76</strain>
    </source>
</reference>
<evidence type="ECO:0000313" key="2">
    <source>
        <dbReference type="Proteomes" id="UP001518925"/>
    </source>
</evidence>
<dbReference type="RefSeq" id="WP_204204093.1">
    <property type="nucleotide sequence ID" value="NZ_JAFELM010000034.1"/>
</dbReference>
<evidence type="ECO:0000313" key="1">
    <source>
        <dbReference type="EMBL" id="MBM6618751.1"/>
    </source>
</evidence>
<comment type="caution">
    <text evidence="1">The sequence shown here is derived from an EMBL/GenBank/DDBJ whole genome shotgun (WGS) entry which is preliminary data.</text>
</comment>
<gene>
    <name evidence="1" type="ORF">JR050_13860</name>
</gene>
<protein>
    <recommendedName>
        <fullName evidence="3">DUF3139 domain-containing protein</fullName>
    </recommendedName>
</protein>
<dbReference type="EMBL" id="JAFELM010000034">
    <property type="protein sequence ID" value="MBM6618751.1"/>
    <property type="molecule type" value="Genomic_DNA"/>
</dbReference>